<feature type="transmembrane region" description="Helical" evidence="6">
    <location>
        <begin position="524"/>
        <end position="542"/>
    </location>
</feature>
<evidence type="ECO:0000256" key="2">
    <source>
        <dbReference type="ARBA" id="ARBA00022692"/>
    </source>
</evidence>
<keyword evidence="2 6" id="KW-0812">Transmembrane</keyword>
<sequence>MDGDAPMLRGCGPDGAGSARGRDVHAGPFEGPPLASASGWEYQASLFHVSSPLFTLFPPPPPASMAKWRPRFSSVSTADPVQFEGSATKHTTTTARFPVPASRCDRLCSYIFTACFRKFLSVPTYMQSPFSPDPLASVHSLPPPWPSTFSKSPSPFSLHVSYFPEFPRANLRPIVTEIDVELSDQRSAPIPDGPPIEYRMYKRRWIGVVAIFILNLVSGLSLVWFGPIANDGASHLMSTIFASPNPKSLAAFTRLYRRRALPMDFSTVPSLPWHLQVTDFGFALIITCTAYVMSYASCYIGGVLLLASAWVRYAGTASGLPMGGAYALLLIGQLLAGITQPIFQVLIPGYSEKWFDLKSRTTATMLMSIANPIGNGLGQLISPLVGSPSQSVLVMGIIYTAAAPFVFIVTDSPPTPPTHSASQKSPSFMSLIRAVMGREPDDLPTYMTKRQRFDFVAISFAFGVLVGVINAFSILSAQIMEPYGYSDTISGLMGAALLLVGIVAALITAPLFDRVFTHHLAPTCKLLCPILGGAWLSLIWAVRRNNTGALFALMAVIGATSLTLLPVALELAVELTRNADGSSAMLWATSNLLGIVFVLSEGSLRAGADANPSYNMYKALIFQGVFVCTVTAFMVFVEGKQTRRALDEQAQREAQIAETPRTPARGRFSSAVDRDHGSSRGKSRSPSRSRSGSAEDFGEDKVTLEVSRTPSRTKLETSSDDDKAVS</sequence>
<evidence type="ECO:0000256" key="5">
    <source>
        <dbReference type="SAM" id="MobiDB-lite"/>
    </source>
</evidence>
<feature type="transmembrane region" description="Helical" evidence="6">
    <location>
        <begin position="455"/>
        <end position="477"/>
    </location>
</feature>
<feature type="transmembrane region" description="Helical" evidence="6">
    <location>
        <begin position="584"/>
        <end position="600"/>
    </location>
</feature>
<feature type="transmembrane region" description="Helical" evidence="6">
    <location>
        <begin position="325"/>
        <end position="347"/>
    </location>
</feature>
<evidence type="ECO:0000256" key="1">
    <source>
        <dbReference type="ARBA" id="ARBA00004141"/>
    </source>
</evidence>
<dbReference type="PANTHER" id="PTHR10924:SF6">
    <property type="entry name" value="SOLUTE CARRIER FAMILY 49 MEMBER A3"/>
    <property type="match status" value="1"/>
</dbReference>
<feature type="transmembrane region" description="Helical" evidence="6">
    <location>
        <begin position="205"/>
        <end position="226"/>
    </location>
</feature>
<dbReference type="AlphaFoldDB" id="J4GN91"/>
<dbReference type="InParanoid" id="J4GN91"/>
<protein>
    <recommendedName>
        <fullName evidence="9">Major facilitator superfamily (MFS) profile domain-containing protein</fullName>
    </recommendedName>
</protein>
<feature type="compositionally biased region" description="Basic and acidic residues" evidence="5">
    <location>
        <begin position="713"/>
        <end position="726"/>
    </location>
</feature>
<proteinExistence type="predicted"/>
<feature type="transmembrane region" description="Helical" evidence="6">
    <location>
        <begin position="280"/>
        <end position="313"/>
    </location>
</feature>
<dbReference type="HOGENOM" id="CLU_381310_0_0_1"/>
<dbReference type="Proteomes" id="UP000006352">
    <property type="component" value="Unassembled WGS sequence"/>
</dbReference>
<evidence type="ECO:0000256" key="6">
    <source>
        <dbReference type="SAM" id="Phobius"/>
    </source>
</evidence>
<evidence type="ECO:0008006" key="9">
    <source>
        <dbReference type="Google" id="ProtNLM"/>
    </source>
</evidence>
<dbReference type="RefSeq" id="XP_012180263.1">
    <property type="nucleotide sequence ID" value="XM_012324873.1"/>
</dbReference>
<reference evidence="7 8" key="1">
    <citation type="journal article" date="2012" name="Appl. Environ. Microbiol.">
        <title>Short-read sequencing for genomic analysis of the brown rot fungus Fibroporia radiculosa.</title>
        <authorList>
            <person name="Tang J.D."/>
            <person name="Perkins A.D."/>
            <person name="Sonstegard T.S."/>
            <person name="Schroeder S.G."/>
            <person name="Burgess S.C."/>
            <person name="Diehl S.V."/>
        </authorList>
    </citation>
    <scope>NUCLEOTIDE SEQUENCE [LARGE SCALE GENOMIC DNA]</scope>
    <source>
        <strain evidence="7 8">TFFH 294</strain>
    </source>
</reference>
<accession>J4GN91</accession>
<gene>
    <name evidence="7" type="ORF">FIBRA_03028</name>
</gene>
<feature type="region of interest" description="Disordered" evidence="5">
    <location>
        <begin position="648"/>
        <end position="726"/>
    </location>
</feature>
<keyword evidence="8" id="KW-1185">Reference proteome</keyword>
<feature type="transmembrane region" description="Helical" evidence="6">
    <location>
        <begin position="489"/>
        <end position="512"/>
    </location>
</feature>
<keyword evidence="4 6" id="KW-0472">Membrane</keyword>
<evidence type="ECO:0000256" key="3">
    <source>
        <dbReference type="ARBA" id="ARBA00022989"/>
    </source>
</evidence>
<dbReference type="InterPro" id="IPR036259">
    <property type="entry name" value="MFS_trans_sf"/>
</dbReference>
<dbReference type="GO" id="GO:0016020">
    <property type="term" value="C:membrane"/>
    <property type="evidence" value="ECO:0007669"/>
    <property type="project" value="UniProtKB-SubCell"/>
</dbReference>
<feature type="transmembrane region" description="Helical" evidence="6">
    <location>
        <begin position="392"/>
        <end position="410"/>
    </location>
</feature>
<comment type="subcellular location">
    <subcellularLocation>
        <location evidence="1">Membrane</location>
        <topology evidence="1">Multi-pass membrane protein</topology>
    </subcellularLocation>
</comment>
<dbReference type="SUPFAM" id="SSF103473">
    <property type="entry name" value="MFS general substrate transporter"/>
    <property type="match status" value="1"/>
</dbReference>
<dbReference type="InterPro" id="IPR049680">
    <property type="entry name" value="FLVCR1-2_SLC49-like"/>
</dbReference>
<dbReference type="OrthoDB" id="422206at2759"/>
<name>J4GN91_9APHY</name>
<evidence type="ECO:0000313" key="8">
    <source>
        <dbReference type="Proteomes" id="UP000006352"/>
    </source>
</evidence>
<evidence type="ECO:0000313" key="7">
    <source>
        <dbReference type="EMBL" id="CCM00980.1"/>
    </source>
</evidence>
<dbReference type="EMBL" id="HE797011">
    <property type="protein sequence ID" value="CCM00980.1"/>
    <property type="molecule type" value="Genomic_DNA"/>
</dbReference>
<feature type="transmembrane region" description="Helical" evidence="6">
    <location>
        <begin position="620"/>
        <end position="637"/>
    </location>
</feature>
<dbReference type="InterPro" id="IPR011701">
    <property type="entry name" value="MFS"/>
</dbReference>
<organism evidence="7 8">
    <name type="scientific">Fibroporia radiculosa</name>
    <dbReference type="NCBI Taxonomy" id="599839"/>
    <lineage>
        <taxon>Eukaryota</taxon>
        <taxon>Fungi</taxon>
        <taxon>Dikarya</taxon>
        <taxon>Basidiomycota</taxon>
        <taxon>Agaricomycotina</taxon>
        <taxon>Agaricomycetes</taxon>
        <taxon>Polyporales</taxon>
        <taxon>Fibroporiaceae</taxon>
        <taxon>Fibroporia</taxon>
    </lineage>
</organism>
<keyword evidence="3 6" id="KW-1133">Transmembrane helix</keyword>
<dbReference type="PANTHER" id="PTHR10924">
    <property type="entry name" value="MAJOR FACILITATOR SUPERFAMILY PROTEIN-RELATED"/>
    <property type="match status" value="1"/>
</dbReference>
<feature type="region of interest" description="Disordered" evidence="5">
    <location>
        <begin position="1"/>
        <end position="30"/>
    </location>
</feature>
<dbReference type="Pfam" id="PF07690">
    <property type="entry name" value="MFS_1"/>
    <property type="match status" value="1"/>
</dbReference>
<dbReference type="GO" id="GO:0022857">
    <property type="term" value="F:transmembrane transporter activity"/>
    <property type="evidence" value="ECO:0007669"/>
    <property type="project" value="InterPro"/>
</dbReference>
<dbReference type="GeneID" id="24095891"/>
<dbReference type="Gene3D" id="1.20.1250.20">
    <property type="entry name" value="MFS general substrate transporter like domains"/>
    <property type="match status" value="1"/>
</dbReference>
<feature type="transmembrane region" description="Helical" evidence="6">
    <location>
        <begin position="548"/>
        <end position="572"/>
    </location>
</feature>
<evidence type="ECO:0000256" key="4">
    <source>
        <dbReference type="ARBA" id="ARBA00023136"/>
    </source>
</evidence>